<sequence length="239" mass="28420">MYQTRKTFIKPEMKISNLVFENPSLLLMMEHFDINIVVRNKTVEQICNENHINQEIFIAIANLYNGFNVASAENMDKPDTESIILFLKNSHRYYLGEKIPEIRECIRKLYTKNNIPEIRLVDKFFDEYSKEVKEHLDYEDEIAFPYFSSLSHNKKYFDSKETRFSAEEYREHHTDIETKLGELKNLLLKHIPLKQDGSLRRKLLTSLFELEYDLTIHSVIEESILIPLIKKIEKQKKIG</sequence>
<dbReference type="GO" id="GO:0046872">
    <property type="term" value="F:metal ion binding"/>
    <property type="evidence" value="ECO:0007669"/>
    <property type="project" value="UniProtKB-KW"/>
</dbReference>
<evidence type="ECO:0000256" key="1">
    <source>
        <dbReference type="ARBA" id="ARBA00004496"/>
    </source>
</evidence>
<feature type="domain" description="Hemerythrin-like" evidence="5">
    <location>
        <begin position="87"/>
        <end position="229"/>
    </location>
</feature>
<dbReference type="Pfam" id="PF01814">
    <property type="entry name" value="Hemerythrin"/>
    <property type="match status" value="1"/>
</dbReference>
<keyword evidence="7" id="KW-1185">Reference proteome</keyword>
<dbReference type="KEGG" id="mcos:GM418_29245"/>
<dbReference type="AlphaFoldDB" id="A0A6I6K4M5"/>
<dbReference type="EMBL" id="CP046401">
    <property type="protein sequence ID" value="QGY47607.1"/>
    <property type="molecule type" value="Genomic_DNA"/>
</dbReference>
<dbReference type="PANTHER" id="PTHR36438:SF1">
    <property type="entry name" value="IRON-SULFUR CLUSTER REPAIR PROTEIN YTFE"/>
    <property type="match status" value="1"/>
</dbReference>
<keyword evidence="3" id="KW-0479">Metal-binding</keyword>
<evidence type="ECO:0000313" key="7">
    <source>
        <dbReference type="Proteomes" id="UP000428260"/>
    </source>
</evidence>
<reference evidence="6 7" key="1">
    <citation type="submission" date="2019-11" db="EMBL/GenBank/DDBJ databases">
        <authorList>
            <person name="Zheng R.K."/>
            <person name="Sun C.M."/>
        </authorList>
    </citation>
    <scope>NUCLEOTIDE SEQUENCE [LARGE SCALE GENOMIC DNA]</scope>
    <source>
        <strain evidence="6 7">WC007</strain>
    </source>
</reference>
<organism evidence="6 7">
    <name type="scientific">Maribellus comscasis</name>
    <dbReference type="NCBI Taxonomy" id="2681766"/>
    <lineage>
        <taxon>Bacteria</taxon>
        <taxon>Pseudomonadati</taxon>
        <taxon>Bacteroidota</taxon>
        <taxon>Bacteroidia</taxon>
        <taxon>Marinilabiliales</taxon>
        <taxon>Prolixibacteraceae</taxon>
        <taxon>Maribellus</taxon>
    </lineage>
</organism>
<evidence type="ECO:0000259" key="5">
    <source>
        <dbReference type="Pfam" id="PF01814"/>
    </source>
</evidence>
<evidence type="ECO:0000256" key="2">
    <source>
        <dbReference type="ARBA" id="ARBA00022490"/>
    </source>
</evidence>
<name>A0A6I6K4M5_9BACT</name>
<dbReference type="InterPro" id="IPR019903">
    <property type="entry name" value="RIC_family"/>
</dbReference>
<dbReference type="RefSeq" id="WP_158871655.1">
    <property type="nucleotide sequence ID" value="NZ_CP046401.1"/>
</dbReference>
<accession>A0A6I6K4M5</accession>
<evidence type="ECO:0000256" key="3">
    <source>
        <dbReference type="ARBA" id="ARBA00022723"/>
    </source>
</evidence>
<protein>
    <recommendedName>
        <fullName evidence="5">Hemerythrin-like domain-containing protein</fullName>
    </recommendedName>
</protein>
<proteinExistence type="predicted"/>
<keyword evidence="4" id="KW-0408">Iron</keyword>
<keyword evidence="2" id="KW-0963">Cytoplasm</keyword>
<dbReference type="PANTHER" id="PTHR36438">
    <property type="entry name" value="IRON-SULFUR CLUSTER REPAIR PROTEIN YTFE"/>
    <property type="match status" value="1"/>
</dbReference>
<evidence type="ECO:0000313" key="6">
    <source>
        <dbReference type="EMBL" id="QGY47607.1"/>
    </source>
</evidence>
<gene>
    <name evidence="6" type="ORF">GM418_29245</name>
</gene>
<dbReference type="GO" id="GO:0005737">
    <property type="term" value="C:cytoplasm"/>
    <property type="evidence" value="ECO:0007669"/>
    <property type="project" value="UniProtKB-SubCell"/>
</dbReference>
<dbReference type="Proteomes" id="UP000428260">
    <property type="component" value="Chromosome"/>
</dbReference>
<dbReference type="Gene3D" id="1.20.120.520">
    <property type="entry name" value="nmb1532 protein domain like"/>
    <property type="match status" value="1"/>
</dbReference>
<dbReference type="InterPro" id="IPR012312">
    <property type="entry name" value="Hemerythrin-like"/>
</dbReference>
<comment type="subcellular location">
    <subcellularLocation>
        <location evidence="1">Cytoplasm</location>
    </subcellularLocation>
</comment>
<evidence type="ECO:0000256" key="4">
    <source>
        <dbReference type="ARBA" id="ARBA00023004"/>
    </source>
</evidence>